<feature type="transmembrane region" description="Helical" evidence="1">
    <location>
        <begin position="167"/>
        <end position="189"/>
    </location>
</feature>
<dbReference type="Gene3D" id="1.20.58.340">
    <property type="entry name" value="Magnesium transport protein CorA, transmembrane region"/>
    <property type="match status" value="1"/>
</dbReference>
<evidence type="ECO:0000256" key="1">
    <source>
        <dbReference type="SAM" id="Phobius"/>
    </source>
</evidence>
<evidence type="ECO:0000313" key="2">
    <source>
        <dbReference type="EMBL" id="KAL2293700.1"/>
    </source>
</evidence>
<name>A0ABR4FG78_9PEZI</name>
<keyword evidence="1" id="KW-0472">Membrane</keyword>
<gene>
    <name evidence="2" type="ORF">FJTKL_05525</name>
</gene>
<dbReference type="Proteomes" id="UP001600888">
    <property type="component" value="Unassembled WGS sequence"/>
</dbReference>
<proteinExistence type="predicted"/>
<feature type="transmembrane region" description="Helical" evidence="1">
    <location>
        <begin position="209"/>
        <end position="232"/>
    </location>
</feature>
<accession>A0ABR4FG78</accession>
<comment type="caution">
    <text evidence="2">The sequence shown here is derived from an EMBL/GenBank/DDBJ whole genome shotgun (WGS) entry which is preliminary data.</text>
</comment>
<organism evidence="2 3">
    <name type="scientific">Diaporthe vaccinii</name>
    <dbReference type="NCBI Taxonomy" id="105482"/>
    <lineage>
        <taxon>Eukaryota</taxon>
        <taxon>Fungi</taxon>
        <taxon>Dikarya</taxon>
        <taxon>Ascomycota</taxon>
        <taxon>Pezizomycotina</taxon>
        <taxon>Sordariomycetes</taxon>
        <taxon>Sordariomycetidae</taxon>
        <taxon>Diaporthales</taxon>
        <taxon>Diaporthaceae</taxon>
        <taxon>Diaporthe</taxon>
        <taxon>Diaporthe eres species complex</taxon>
    </lineage>
</organism>
<keyword evidence="1" id="KW-0812">Transmembrane</keyword>
<evidence type="ECO:0000313" key="3">
    <source>
        <dbReference type="Proteomes" id="UP001600888"/>
    </source>
</evidence>
<keyword evidence="1" id="KW-1133">Transmembrane helix</keyword>
<keyword evidence="3" id="KW-1185">Reference proteome</keyword>
<reference evidence="2 3" key="1">
    <citation type="submission" date="2024-03" db="EMBL/GenBank/DDBJ databases">
        <title>A high-quality draft genome sequence of Diaporthe vaccinii, a causative agent of upright dieback and viscid rot disease in cranberry plants.</title>
        <authorList>
            <person name="Sarrasin M."/>
            <person name="Lang B.F."/>
            <person name="Burger G."/>
        </authorList>
    </citation>
    <scope>NUCLEOTIDE SEQUENCE [LARGE SCALE GENOMIC DNA]</scope>
    <source>
        <strain evidence="2 3">IS7</strain>
    </source>
</reference>
<evidence type="ECO:0008006" key="4">
    <source>
        <dbReference type="Google" id="ProtNLM"/>
    </source>
</evidence>
<protein>
    <recommendedName>
        <fullName evidence="4">Ankyrin repeat protein</fullName>
    </recommendedName>
</protein>
<dbReference type="EMBL" id="JBAWTH010000001">
    <property type="protein sequence ID" value="KAL2293700.1"/>
    <property type="molecule type" value="Genomic_DNA"/>
</dbReference>
<sequence length="250" mass="28952">MSKKTYAIFPDAPFTNWTKEKTTPDRYRPQGDIGPRSMLHDHLTLLESLEEKLHSAQTIVEMNREVVNQITDYFDELTCSATLQSRMDLGPFGEDVSMFFRDIKMLYRRLGNQQERLQNLLWLLARRRAEEQRSLGEQRMSSAEQLQHISNQLTTTSRRESVSMHAVTILTLIFLPATFVATFFSTGVLQFDEVLKNEEWGTSWFGLQLFFQIASPIALIKIVGCGYFYYLARRRSSRHHAKSFIVGGII</sequence>